<dbReference type="EMBL" id="CP044016">
    <property type="protein sequence ID" value="QES87180.1"/>
    <property type="molecule type" value="Genomic_DNA"/>
</dbReference>
<proteinExistence type="predicted"/>
<dbReference type="Proteomes" id="UP000292424">
    <property type="component" value="Chromosome"/>
</dbReference>
<dbReference type="KEGG" id="arac:E0W69_000350"/>
<dbReference type="GO" id="GO:0046872">
    <property type="term" value="F:metal ion binding"/>
    <property type="evidence" value="ECO:0007669"/>
    <property type="project" value="InterPro"/>
</dbReference>
<dbReference type="PANTHER" id="PTHR11851">
    <property type="entry name" value="METALLOPROTEASE"/>
    <property type="match status" value="1"/>
</dbReference>
<protein>
    <recommendedName>
        <fullName evidence="1">Peptidase M16 C-terminal domain-containing protein</fullName>
    </recommendedName>
</protein>
<name>A0A5P2G059_9BACT</name>
<keyword evidence="3" id="KW-1185">Reference proteome</keyword>
<sequence>MLQGNISIKIKDWYFIIYLKQANNPFTNRHCFPYLKFRCMKKISLILIGLFSGTILLAQDVNRTKAPLPGPVPQIKLQDPAIFTLSNGITVIVVTDKKVPQISVDYAVDAGPIKEGAKAGVTSVVAAMIQEGTKLHSKAVFDSTIDQIGATYSGGSVTALSNYFEQAFGLFTEALQQPLLSESSFKKVQNQFITGAKANEKSAESMSERAVNALLYGKANPLGEFSSATTYAGLTLQDVKDAYQNYYTPSRGILTFVGDITPEKAKALSQQYLGAWTGKKVELPNLPLVASPKQTEIDIVNVPNAVQSEIKVANLVNLSKTNPDFFPVILANEILGGGSEGRLFKNLREKHGFTYGAYSSVGSGRWQSTFMAQAAVRNDKTDSAVIEFLKEIKDIRSIQPTIEELNIAKALYNGQFALGMENPARPAAYAKNILLEKLPKDFYKKFLQKINAVTPSDIQRVAQKYFNYNNTRIVITGKASDIKGKLEKLGYPVTVYNIDMDTLKQTSATVSSVKAKDVLNNYYTAIGGLDNLKAIKSLQLNGKMSVQGMDLVFEEKKLAPNWDMATVSMGGNPVMKNVFKSTSGYEMQMGKKKDLTAALLKTKNEDDKGIIEELYYLQPEFGLSEVTEEDINDTPQYKITVKLPSGKSKILYFDQKTHLITRTIQLEDGDGGAQLATSIDYSDYRTVDNIKYPFSIVTNIQTPQGSQELPIILDTVVLNAGVSEADF</sequence>
<accession>A0A5P2G059</accession>
<evidence type="ECO:0000313" key="2">
    <source>
        <dbReference type="EMBL" id="QES87180.1"/>
    </source>
</evidence>
<dbReference type="AlphaFoldDB" id="A0A5P2G059"/>
<evidence type="ECO:0000259" key="1">
    <source>
        <dbReference type="Pfam" id="PF05193"/>
    </source>
</evidence>
<dbReference type="SUPFAM" id="SSF63411">
    <property type="entry name" value="LuxS/MPP-like metallohydrolase"/>
    <property type="match status" value="2"/>
</dbReference>
<dbReference type="Pfam" id="PF05193">
    <property type="entry name" value="Peptidase_M16_C"/>
    <property type="match status" value="1"/>
</dbReference>
<dbReference type="InterPro" id="IPR011249">
    <property type="entry name" value="Metalloenz_LuxS/M16"/>
</dbReference>
<feature type="domain" description="Peptidase M16 C-terminal" evidence="1">
    <location>
        <begin position="234"/>
        <end position="410"/>
    </location>
</feature>
<dbReference type="OrthoDB" id="9811314at2"/>
<dbReference type="PANTHER" id="PTHR11851:SF224">
    <property type="entry name" value="PROCESSING PROTEASE"/>
    <property type="match status" value="1"/>
</dbReference>
<organism evidence="2 3">
    <name type="scientific">Rhizosphaericola mali</name>
    <dbReference type="NCBI Taxonomy" id="2545455"/>
    <lineage>
        <taxon>Bacteria</taxon>
        <taxon>Pseudomonadati</taxon>
        <taxon>Bacteroidota</taxon>
        <taxon>Chitinophagia</taxon>
        <taxon>Chitinophagales</taxon>
        <taxon>Chitinophagaceae</taxon>
        <taxon>Rhizosphaericola</taxon>
    </lineage>
</organism>
<gene>
    <name evidence="2" type="ORF">E0W69_000350</name>
</gene>
<dbReference type="Gene3D" id="3.30.830.10">
    <property type="entry name" value="Metalloenzyme, LuxS/M16 peptidase-like"/>
    <property type="match status" value="2"/>
</dbReference>
<dbReference type="InterPro" id="IPR007863">
    <property type="entry name" value="Peptidase_M16_C"/>
</dbReference>
<evidence type="ECO:0000313" key="3">
    <source>
        <dbReference type="Proteomes" id="UP000292424"/>
    </source>
</evidence>
<reference evidence="2 3" key="1">
    <citation type="submission" date="2019-09" db="EMBL/GenBank/DDBJ databases">
        <title>Complete genome sequence of Arachidicoccus sp. B3-10 isolated from apple orchard soil.</title>
        <authorList>
            <person name="Kim H.S."/>
            <person name="Han K.-I."/>
            <person name="Suh M.K."/>
            <person name="Lee K.C."/>
            <person name="Eom M.K."/>
            <person name="Kim J.-S."/>
            <person name="Kang S.W."/>
            <person name="Sin Y."/>
            <person name="Lee J.-S."/>
        </authorList>
    </citation>
    <scope>NUCLEOTIDE SEQUENCE [LARGE SCALE GENOMIC DNA]</scope>
    <source>
        <strain evidence="2 3">B3-10</strain>
    </source>
</reference>
<dbReference type="InterPro" id="IPR050361">
    <property type="entry name" value="MPP/UQCRC_Complex"/>
</dbReference>